<dbReference type="GO" id="GO:0016747">
    <property type="term" value="F:acyltransferase activity, transferring groups other than amino-acyl groups"/>
    <property type="evidence" value="ECO:0007669"/>
    <property type="project" value="InterPro"/>
</dbReference>
<dbReference type="CDD" id="cd04301">
    <property type="entry name" value="NAT_SF"/>
    <property type="match status" value="1"/>
</dbReference>
<sequence length="186" mass="20258">MDVLLSDGSRGVVRRLSPTDGPALHVLHESVSDEALRLRFFSVARVAAHHYVDHVLRDPRTLAMVAEVEGRLVALATAEPLGADISEVAFLVADDFHGRGLGTLLLEHLAATACRVGIARFEADVLPENHDMLRVFEDAGFEVVRRTDSGVVLVEMSTSGTITQKQAAAKRERRAEAKSVWSPLMP</sequence>
<organism evidence="4 5">
    <name type="scientific">Nocardioides psychrotolerans</name>
    <dbReference type="NCBI Taxonomy" id="1005945"/>
    <lineage>
        <taxon>Bacteria</taxon>
        <taxon>Bacillati</taxon>
        <taxon>Actinomycetota</taxon>
        <taxon>Actinomycetes</taxon>
        <taxon>Propionibacteriales</taxon>
        <taxon>Nocardioidaceae</taxon>
        <taxon>Nocardioides</taxon>
    </lineage>
</organism>
<accession>A0A1I3ESU6</accession>
<dbReference type="AlphaFoldDB" id="A0A1I3ESU6"/>
<feature type="domain" description="N-acetyltransferase" evidence="3">
    <location>
        <begin position="11"/>
        <end position="161"/>
    </location>
</feature>
<dbReference type="SUPFAM" id="SSF55729">
    <property type="entry name" value="Acyl-CoA N-acyltransferases (Nat)"/>
    <property type="match status" value="1"/>
</dbReference>
<dbReference type="PROSITE" id="PS51186">
    <property type="entry name" value="GNAT"/>
    <property type="match status" value="1"/>
</dbReference>
<evidence type="ECO:0000313" key="5">
    <source>
        <dbReference type="Proteomes" id="UP000198649"/>
    </source>
</evidence>
<keyword evidence="1 4" id="KW-0808">Transferase</keyword>
<dbReference type="PANTHER" id="PTHR43877:SF1">
    <property type="entry name" value="ACETYLTRANSFERASE"/>
    <property type="match status" value="1"/>
</dbReference>
<keyword evidence="5" id="KW-1185">Reference proteome</keyword>
<protein>
    <submittedName>
        <fullName evidence="4">Acetyltransferase (GNAT) family protein</fullName>
    </submittedName>
</protein>
<evidence type="ECO:0000313" key="4">
    <source>
        <dbReference type="EMBL" id="SFI02054.1"/>
    </source>
</evidence>
<gene>
    <name evidence="4" type="ORF">SAMN05216561_10450</name>
</gene>
<reference evidence="4 5" key="1">
    <citation type="submission" date="2016-10" db="EMBL/GenBank/DDBJ databases">
        <authorList>
            <person name="de Groot N.N."/>
        </authorList>
    </citation>
    <scope>NUCLEOTIDE SEQUENCE [LARGE SCALE GENOMIC DNA]</scope>
    <source>
        <strain evidence="4 5">CGMCC 1.11156</strain>
    </source>
</reference>
<keyword evidence="2" id="KW-0012">Acyltransferase</keyword>
<evidence type="ECO:0000256" key="2">
    <source>
        <dbReference type="ARBA" id="ARBA00023315"/>
    </source>
</evidence>
<dbReference type="InterPro" id="IPR050832">
    <property type="entry name" value="Bact_Acetyltransf"/>
</dbReference>
<proteinExistence type="predicted"/>
<dbReference type="STRING" id="1005945.SAMN05216561_10450"/>
<dbReference type="InterPro" id="IPR000182">
    <property type="entry name" value="GNAT_dom"/>
</dbReference>
<dbReference type="Proteomes" id="UP000198649">
    <property type="component" value="Unassembled WGS sequence"/>
</dbReference>
<dbReference type="PANTHER" id="PTHR43877">
    <property type="entry name" value="AMINOALKYLPHOSPHONATE N-ACETYLTRANSFERASE-RELATED-RELATED"/>
    <property type="match status" value="1"/>
</dbReference>
<dbReference type="InterPro" id="IPR016181">
    <property type="entry name" value="Acyl_CoA_acyltransferase"/>
</dbReference>
<evidence type="ECO:0000256" key="1">
    <source>
        <dbReference type="ARBA" id="ARBA00022679"/>
    </source>
</evidence>
<evidence type="ECO:0000259" key="3">
    <source>
        <dbReference type="PROSITE" id="PS51186"/>
    </source>
</evidence>
<name>A0A1I3ESU6_9ACTN</name>
<dbReference type="EMBL" id="FOQG01000004">
    <property type="protein sequence ID" value="SFI02054.1"/>
    <property type="molecule type" value="Genomic_DNA"/>
</dbReference>
<dbReference type="Pfam" id="PF00583">
    <property type="entry name" value="Acetyltransf_1"/>
    <property type="match status" value="1"/>
</dbReference>
<dbReference type="Gene3D" id="3.40.630.30">
    <property type="match status" value="1"/>
</dbReference>